<dbReference type="Proteomes" id="UP000324222">
    <property type="component" value="Unassembled WGS sequence"/>
</dbReference>
<reference evidence="2 3" key="1">
    <citation type="submission" date="2019-05" db="EMBL/GenBank/DDBJ databases">
        <title>Another draft genome of Portunus trituberculatus and its Hox gene families provides insights of decapod evolution.</title>
        <authorList>
            <person name="Jeong J.-H."/>
            <person name="Song I."/>
            <person name="Kim S."/>
            <person name="Choi T."/>
            <person name="Kim D."/>
            <person name="Ryu S."/>
            <person name="Kim W."/>
        </authorList>
    </citation>
    <scope>NUCLEOTIDE SEQUENCE [LARGE SCALE GENOMIC DNA]</scope>
    <source>
        <tissue evidence="2">Muscle</tissue>
    </source>
</reference>
<accession>A0A5B7IR91</accession>
<evidence type="ECO:0000313" key="2">
    <source>
        <dbReference type="EMBL" id="MPC84965.1"/>
    </source>
</evidence>
<feature type="region of interest" description="Disordered" evidence="1">
    <location>
        <begin position="38"/>
        <end position="71"/>
    </location>
</feature>
<evidence type="ECO:0000313" key="3">
    <source>
        <dbReference type="Proteomes" id="UP000324222"/>
    </source>
</evidence>
<keyword evidence="3" id="KW-1185">Reference proteome</keyword>
<dbReference type="EMBL" id="VSRR010066941">
    <property type="protein sequence ID" value="MPC84965.1"/>
    <property type="molecule type" value="Genomic_DNA"/>
</dbReference>
<protein>
    <submittedName>
        <fullName evidence="2">Uncharacterized protein</fullName>
    </submittedName>
</protein>
<proteinExistence type="predicted"/>
<comment type="caution">
    <text evidence="2">The sequence shown here is derived from an EMBL/GenBank/DDBJ whole genome shotgun (WGS) entry which is preliminary data.</text>
</comment>
<feature type="compositionally biased region" description="Gly residues" evidence="1">
    <location>
        <begin position="49"/>
        <end position="65"/>
    </location>
</feature>
<sequence>MLLDRMCRRKYSTRLEVQKFGWFLCAALFSSLLSRERKPRAEAESSEGGAAGGRNGGGGSGGSQRGGSINASSQVVPVDGACAAVIQHQVAQSEITQGISLNNE</sequence>
<evidence type="ECO:0000256" key="1">
    <source>
        <dbReference type="SAM" id="MobiDB-lite"/>
    </source>
</evidence>
<gene>
    <name evidence="2" type="ORF">E2C01_079721</name>
</gene>
<dbReference type="AlphaFoldDB" id="A0A5B7IR91"/>
<organism evidence="2 3">
    <name type="scientific">Portunus trituberculatus</name>
    <name type="common">Swimming crab</name>
    <name type="synonym">Neptunus trituberculatus</name>
    <dbReference type="NCBI Taxonomy" id="210409"/>
    <lineage>
        <taxon>Eukaryota</taxon>
        <taxon>Metazoa</taxon>
        <taxon>Ecdysozoa</taxon>
        <taxon>Arthropoda</taxon>
        <taxon>Crustacea</taxon>
        <taxon>Multicrustacea</taxon>
        <taxon>Malacostraca</taxon>
        <taxon>Eumalacostraca</taxon>
        <taxon>Eucarida</taxon>
        <taxon>Decapoda</taxon>
        <taxon>Pleocyemata</taxon>
        <taxon>Brachyura</taxon>
        <taxon>Eubrachyura</taxon>
        <taxon>Portunoidea</taxon>
        <taxon>Portunidae</taxon>
        <taxon>Portuninae</taxon>
        <taxon>Portunus</taxon>
    </lineage>
</organism>
<name>A0A5B7IR91_PORTR</name>